<dbReference type="EMBL" id="CP000875">
    <property type="protein sequence ID" value="ABX07028.1"/>
    <property type="molecule type" value="Genomic_DNA"/>
</dbReference>
<dbReference type="InterPro" id="IPR043773">
    <property type="entry name" value="JetA"/>
</dbReference>
<accession>A9AYY8</accession>
<dbReference type="STRING" id="316274.Haur_4396"/>
<dbReference type="InParanoid" id="A9AYY8"/>
<dbReference type="eggNOG" id="ENOG502Z9CE">
    <property type="taxonomic scope" value="Bacteria"/>
</dbReference>
<name>A9AYY8_HERA2</name>
<dbReference type="Pfam" id="PF18982">
    <property type="entry name" value="JetA"/>
    <property type="match status" value="1"/>
</dbReference>
<dbReference type="KEGG" id="hau:Haur_4396"/>
<organism evidence="1 2">
    <name type="scientific">Herpetosiphon aurantiacus (strain ATCC 23779 / DSM 785 / 114-95)</name>
    <dbReference type="NCBI Taxonomy" id="316274"/>
    <lineage>
        <taxon>Bacteria</taxon>
        <taxon>Bacillati</taxon>
        <taxon>Chloroflexota</taxon>
        <taxon>Chloroflexia</taxon>
        <taxon>Herpetosiphonales</taxon>
        <taxon>Herpetosiphonaceae</taxon>
        <taxon>Herpetosiphon</taxon>
    </lineage>
</organism>
<proteinExistence type="predicted"/>
<protein>
    <submittedName>
        <fullName evidence="1">Uncharacterized protein</fullName>
    </submittedName>
</protein>
<gene>
    <name evidence="1" type="ordered locus">Haur_4396</name>
</gene>
<keyword evidence="2" id="KW-1185">Reference proteome</keyword>
<dbReference type="BioCyc" id="HAUR316274:GHYA-4450-MONOMER"/>
<reference evidence="1 2" key="1">
    <citation type="journal article" date="2011" name="Stand. Genomic Sci.">
        <title>Complete genome sequence of the filamentous gliding predatory bacterium Herpetosiphon aurantiacus type strain (114-95(T)).</title>
        <authorList>
            <person name="Kiss H."/>
            <person name="Nett M."/>
            <person name="Domin N."/>
            <person name="Martin K."/>
            <person name="Maresca J.A."/>
            <person name="Copeland A."/>
            <person name="Lapidus A."/>
            <person name="Lucas S."/>
            <person name="Berry K.W."/>
            <person name="Glavina Del Rio T."/>
            <person name="Dalin E."/>
            <person name="Tice H."/>
            <person name="Pitluck S."/>
            <person name="Richardson P."/>
            <person name="Bruce D."/>
            <person name="Goodwin L."/>
            <person name="Han C."/>
            <person name="Detter J.C."/>
            <person name="Schmutz J."/>
            <person name="Brettin T."/>
            <person name="Land M."/>
            <person name="Hauser L."/>
            <person name="Kyrpides N.C."/>
            <person name="Ivanova N."/>
            <person name="Goker M."/>
            <person name="Woyke T."/>
            <person name="Klenk H.P."/>
            <person name="Bryant D.A."/>
        </authorList>
    </citation>
    <scope>NUCLEOTIDE SEQUENCE [LARGE SCALE GENOMIC DNA]</scope>
    <source>
        <strain evidence="2">ATCC 23779 / DSM 785 / 114-95</strain>
    </source>
</reference>
<dbReference type="HOGENOM" id="CLU_045653_1_0_0"/>
<evidence type="ECO:0000313" key="2">
    <source>
        <dbReference type="Proteomes" id="UP000000787"/>
    </source>
</evidence>
<dbReference type="AlphaFoldDB" id="A9AYY8"/>
<evidence type="ECO:0000313" key="1">
    <source>
        <dbReference type="EMBL" id="ABX07028.1"/>
    </source>
</evidence>
<sequence>MASAGEMRATMSLFETVPTTLFRPLASPGAAIYTQVLLALFAATKQQSQPLSRERALSLVEQQLELPNAEALTSDAHEEESELEQNNHASAILRSLRAWGWLRFEQQSDYSSAIILPDYAFRLLQLFEDLATKQRQHLRGMICGIHDVLEKACTGDAPHDRLSNAYEQTLFLTQALKELQHNIGLHIQKVLQTLKTKDVLEHVFGTYRKDIVDQAYHQLRTSDHLSRYRPAILQFLQKIERTNLLELSAQHLVSRGEAASFEVAYNRLTDQIDTIRSHFDQLDQLIGVIDLRHSQFVDSAVRNIELFLSASTSTSGQLHRILSQILPNQQAFEQASPEISEMLSIYEFQLTDQQSLSAPTRAAVPFEIQAESYAPLSEAEIAQAQADTLRQLRRSISRDRVRRYALQLLGDAEQRRGSEIELEGVDDLSLIIYLRSYGDGSLGYTVESIDDGVWVERDGVGFRDFLVRRVSTEQPA</sequence>
<dbReference type="Proteomes" id="UP000000787">
    <property type="component" value="Chromosome"/>
</dbReference>